<name>A0ABT2A1I3_9BURK</name>
<gene>
    <name evidence="7" type="ORF">NX782_02425</name>
</gene>
<keyword evidence="2 4" id="KW-0479">Metal-binding</keyword>
<evidence type="ECO:0000313" key="7">
    <source>
        <dbReference type="EMBL" id="MCS0588056.1"/>
    </source>
</evidence>
<dbReference type="InterPro" id="IPR009056">
    <property type="entry name" value="Cyt_c-like_dom"/>
</dbReference>
<evidence type="ECO:0000256" key="2">
    <source>
        <dbReference type="ARBA" id="ARBA00022723"/>
    </source>
</evidence>
<evidence type="ECO:0000256" key="5">
    <source>
        <dbReference type="SAM" id="SignalP"/>
    </source>
</evidence>
<dbReference type="EMBL" id="JANUGX010000002">
    <property type="protein sequence ID" value="MCS0588056.1"/>
    <property type="molecule type" value="Genomic_DNA"/>
</dbReference>
<evidence type="ECO:0000256" key="4">
    <source>
        <dbReference type="PROSITE-ProRule" id="PRU00433"/>
    </source>
</evidence>
<evidence type="ECO:0000256" key="3">
    <source>
        <dbReference type="ARBA" id="ARBA00023004"/>
    </source>
</evidence>
<keyword evidence="8" id="KW-1185">Reference proteome</keyword>
<comment type="caution">
    <text evidence="7">The sequence shown here is derived from an EMBL/GenBank/DDBJ whole genome shotgun (WGS) entry which is preliminary data.</text>
</comment>
<protein>
    <submittedName>
        <fullName evidence="7">C-type cytochrome</fullName>
    </submittedName>
</protein>
<dbReference type="RefSeq" id="WP_258843903.1">
    <property type="nucleotide sequence ID" value="NZ_JANUGX010000002.1"/>
</dbReference>
<dbReference type="Gene3D" id="1.10.760.10">
    <property type="entry name" value="Cytochrome c-like domain"/>
    <property type="match status" value="1"/>
</dbReference>
<evidence type="ECO:0000313" key="8">
    <source>
        <dbReference type="Proteomes" id="UP001205560"/>
    </source>
</evidence>
<dbReference type="InterPro" id="IPR036909">
    <property type="entry name" value="Cyt_c-like_dom_sf"/>
</dbReference>
<reference evidence="7 8" key="1">
    <citation type="submission" date="2022-08" db="EMBL/GenBank/DDBJ databases">
        <title>Reclassification of Massilia species as members of the genera Telluria, Duganella, Pseudoduganella, Mokoshia gen. nov. and Zemynaea gen. nov. using orthogonal and non-orthogonal genome-based approaches.</title>
        <authorList>
            <person name="Bowman J.P."/>
        </authorList>
    </citation>
    <scope>NUCLEOTIDE SEQUENCE [LARGE SCALE GENOMIC DNA]</scope>
    <source>
        <strain evidence="7 8">LMG 28164</strain>
    </source>
</reference>
<accession>A0ABT2A1I3</accession>
<feature type="signal peptide" evidence="5">
    <location>
        <begin position="1"/>
        <end position="30"/>
    </location>
</feature>
<dbReference type="Proteomes" id="UP001205560">
    <property type="component" value="Unassembled WGS sequence"/>
</dbReference>
<organism evidence="7 8">
    <name type="scientific">Massilia norwichensis</name>
    <dbReference type="NCBI Taxonomy" id="1442366"/>
    <lineage>
        <taxon>Bacteria</taxon>
        <taxon>Pseudomonadati</taxon>
        <taxon>Pseudomonadota</taxon>
        <taxon>Betaproteobacteria</taxon>
        <taxon>Burkholderiales</taxon>
        <taxon>Oxalobacteraceae</taxon>
        <taxon>Telluria group</taxon>
        <taxon>Massilia</taxon>
    </lineage>
</organism>
<keyword evidence="1 4" id="KW-0349">Heme</keyword>
<keyword evidence="5" id="KW-0732">Signal</keyword>
<sequence>MPILSDPLRQTVRAALVAGLSAALCMALLAGCGGKPKEKQVPGGDAKLGKQLVTQYQCGACHKISDVRGAAGEVGPSLDGFGKLSYIATIIPNQPDQLIAWLVNPPAMKPGTAMPAMGLTEQEARHMAAYLYTLRSPK</sequence>
<evidence type="ECO:0000259" key="6">
    <source>
        <dbReference type="PROSITE" id="PS51007"/>
    </source>
</evidence>
<feature type="chain" id="PRO_5045602691" evidence="5">
    <location>
        <begin position="31"/>
        <end position="138"/>
    </location>
</feature>
<dbReference type="PROSITE" id="PS51007">
    <property type="entry name" value="CYTC"/>
    <property type="match status" value="1"/>
</dbReference>
<proteinExistence type="predicted"/>
<dbReference type="SUPFAM" id="SSF46626">
    <property type="entry name" value="Cytochrome c"/>
    <property type="match status" value="1"/>
</dbReference>
<evidence type="ECO:0000256" key="1">
    <source>
        <dbReference type="ARBA" id="ARBA00022617"/>
    </source>
</evidence>
<keyword evidence="3 4" id="KW-0408">Iron</keyword>
<feature type="domain" description="Cytochrome c" evidence="6">
    <location>
        <begin position="44"/>
        <end position="135"/>
    </location>
</feature>
<dbReference type="Pfam" id="PF00034">
    <property type="entry name" value="Cytochrom_C"/>
    <property type="match status" value="1"/>
</dbReference>